<protein>
    <submittedName>
        <fullName evidence="4">NEMO protein</fullName>
    </submittedName>
</protein>
<dbReference type="Pfam" id="PF16516">
    <property type="entry name" value="CC2-LZ"/>
    <property type="match status" value="1"/>
</dbReference>
<accession>A0A7K7VUQ9</accession>
<dbReference type="AlphaFoldDB" id="A0A7K7VUQ9"/>
<dbReference type="PANTHER" id="PTHR31553">
    <property type="entry name" value="NF-KAPPA-B ESSENTIAL MODULATOR"/>
    <property type="match status" value="1"/>
</dbReference>
<organism evidence="4 5">
    <name type="scientific">Eudromia elegans</name>
    <name type="common">Elegant crested-tinamou</name>
    <dbReference type="NCBI Taxonomy" id="8805"/>
    <lineage>
        <taxon>Eukaryota</taxon>
        <taxon>Metazoa</taxon>
        <taxon>Chordata</taxon>
        <taxon>Craniata</taxon>
        <taxon>Vertebrata</taxon>
        <taxon>Euteleostomi</taxon>
        <taxon>Archelosauria</taxon>
        <taxon>Archosauria</taxon>
        <taxon>Dinosauria</taxon>
        <taxon>Saurischia</taxon>
        <taxon>Theropoda</taxon>
        <taxon>Coelurosauria</taxon>
        <taxon>Aves</taxon>
        <taxon>Palaeognathae</taxon>
        <taxon>Tinamiformes</taxon>
        <taxon>Tinamidae</taxon>
        <taxon>Eudromia</taxon>
    </lineage>
</organism>
<dbReference type="Gene3D" id="1.20.5.990">
    <property type="entry name" value="Nemo cc2-lz domain - 1d5 darpin complex"/>
    <property type="match status" value="1"/>
</dbReference>
<evidence type="ECO:0000313" key="5">
    <source>
        <dbReference type="Proteomes" id="UP000533954"/>
    </source>
</evidence>
<dbReference type="EMBL" id="VZSX01000630">
    <property type="protein sequence ID" value="NXA44224.1"/>
    <property type="molecule type" value="Genomic_DNA"/>
</dbReference>
<feature type="domain" description="NF-kappa-B essential modulator NEMO CC2-LZ" evidence="3">
    <location>
        <begin position="3"/>
        <end position="86"/>
    </location>
</feature>
<dbReference type="InterPro" id="IPR051301">
    <property type="entry name" value="Optineurin/NFkB_EssMod"/>
</dbReference>
<proteinExistence type="predicted"/>
<comment type="caution">
    <text evidence="4">The sequence shown here is derived from an EMBL/GenBank/DDBJ whole genome shotgun (WGS) entry which is preliminary data.</text>
</comment>
<dbReference type="GO" id="GO:0070530">
    <property type="term" value="F:K63-linked polyubiquitin modification-dependent protein binding"/>
    <property type="evidence" value="ECO:0007669"/>
    <property type="project" value="TreeGrafter"/>
</dbReference>
<dbReference type="GO" id="GO:0043123">
    <property type="term" value="P:positive regulation of canonical NF-kappaB signal transduction"/>
    <property type="evidence" value="ECO:0007669"/>
    <property type="project" value="TreeGrafter"/>
</dbReference>
<evidence type="ECO:0000256" key="1">
    <source>
        <dbReference type="ARBA" id="ARBA00023054"/>
    </source>
</evidence>
<dbReference type="GO" id="GO:0008385">
    <property type="term" value="C:IkappaB kinase complex"/>
    <property type="evidence" value="ECO:0007669"/>
    <property type="project" value="TreeGrafter"/>
</dbReference>
<dbReference type="PANTHER" id="PTHR31553:SF3">
    <property type="entry name" value="NF-KAPPA-B ESSENTIAL MODULATOR"/>
    <property type="match status" value="1"/>
</dbReference>
<keyword evidence="1 2" id="KW-0175">Coiled coil</keyword>
<sequence length="90" mass="10212">QLAEAVAQLQQAEEALAAKQQLIDQLKAEAERQRAALETVPVLQAQADIFRADFEAERAAREQLHAERERLQESVAQLQRRCQRLQAQGH</sequence>
<name>A0A7K7VUQ9_EUDEL</name>
<dbReference type="FunFam" id="1.20.5.990:FF:000003">
    <property type="entry name" value="NF-kappa-B essential modulator isoform X1"/>
    <property type="match status" value="1"/>
</dbReference>
<gene>
    <name evidence="4" type="primary">Ikbkg</name>
    <name evidence="4" type="ORF">EUDELE_R14875</name>
</gene>
<keyword evidence="5" id="KW-1185">Reference proteome</keyword>
<evidence type="ECO:0000259" key="3">
    <source>
        <dbReference type="Pfam" id="PF16516"/>
    </source>
</evidence>
<feature type="non-terminal residue" evidence="4">
    <location>
        <position position="90"/>
    </location>
</feature>
<evidence type="ECO:0000256" key="2">
    <source>
        <dbReference type="SAM" id="Coils"/>
    </source>
</evidence>
<dbReference type="GO" id="GO:0005634">
    <property type="term" value="C:nucleus"/>
    <property type="evidence" value="ECO:0007669"/>
    <property type="project" value="TreeGrafter"/>
</dbReference>
<reference evidence="4 5" key="1">
    <citation type="submission" date="2019-09" db="EMBL/GenBank/DDBJ databases">
        <title>Bird 10,000 Genomes (B10K) Project - Family phase.</title>
        <authorList>
            <person name="Zhang G."/>
        </authorList>
    </citation>
    <scope>NUCLEOTIDE SEQUENCE [LARGE SCALE GENOMIC DNA]</scope>
    <source>
        <strain evidence="4">B10K-LSUMZ-16893</strain>
    </source>
</reference>
<evidence type="ECO:0000313" key="4">
    <source>
        <dbReference type="EMBL" id="NXA44224.1"/>
    </source>
</evidence>
<feature type="non-terminal residue" evidence="4">
    <location>
        <position position="1"/>
    </location>
</feature>
<feature type="coiled-coil region" evidence="2">
    <location>
        <begin position="2"/>
        <end position="88"/>
    </location>
</feature>
<dbReference type="InterPro" id="IPR032419">
    <property type="entry name" value="CC2-LZ_dom"/>
</dbReference>
<dbReference type="Proteomes" id="UP000533954">
    <property type="component" value="Unassembled WGS sequence"/>
</dbReference>